<dbReference type="RefSeq" id="WP_313977214.1">
    <property type="nucleotide sequence ID" value="NZ_JASJOS010000003.1"/>
</dbReference>
<evidence type="ECO:0000313" key="2">
    <source>
        <dbReference type="Proteomes" id="UP001241110"/>
    </source>
</evidence>
<name>A0AAE3U5P7_9BACT</name>
<dbReference type="InterPro" id="IPR051136">
    <property type="entry name" value="Intracellular_Lectin-GPT"/>
</dbReference>
<dbReference type="InterPro" id="IPR056573">
    <property type="entry name" value="Lectin_L-type_dom"/>
</dbReference>
<accession>A0AAE3U5P7</accession>
<dbReference type="Gene3D" id="2.60.120.200">
    <property type="match status" value="1"/>
</dbReference>
<organism evidence="1 2">
    <name type="scientific">Xanthocytophaga flava</name>
    <dbReference type="NCBI Taxonomy" id="3048013"/>
    <lineage>
        <taxon>Bacteria</taxon>
        <taxon>Pseudomonadati</taxon>
        <taxon>Bacteroidota</taxon>
        <taxon>Cytophagia</taxon>
        <taxon>Cytophagales</taxon>
        <taxon>Rhodocytophagaceae</taxon>
        <taxon>Xanthocytophaga</taxon>
    </lineage>
</organism>
<dbReference type="CDD" id="cd01951">
    <property type="entry name" value="lectin_L-type"/>
    <property type="match status" value="1"/>
</dbReference>
<comment type="caution">
    <text evidence="1">The sequence shown here is derived from an EMBL/GenBank/DDBJ whole genome shotgun (WGS) entry which is preliminary data.</text>
</comment>
<protein>
    <submittedName>
        <fullName evidence="1">L-type lectin-domain containing protein</fullName>
    </submittedName>
</protein>
<dbReference type="PANTHER" id="PTHR12223:SF19">
    <property type="entry name" value="LEGUME LECTIN DOMAIN-CONTAINING PROTEIN"/>
    <property type="match status" value="1"/>
</dbReference>
<gene>
    <name evidence="1" type="ORF">QNI16_08370</name>
</gene>
<dbReference type="InterPro" id="IPR013320">
    <property type="entry name" value="ConA-like_dom_sf"/>
</dbReference>
<dbReference type="SUPFAM" id="SSF49899">
    <property type="entry name" value="Concanavalin A-like lectins/glucanases"/>
    <property type="match status" value="1"/>
</dbReference>
<dbReference type="Proteomes" id="UP001241110">
    <property type="component" value="Unassembled WGS sequence"/>
</dbReference>
<dbReference type="GO" id="GO:0005975">
    <property type="term" value="P:carbohydrate metabolic process"/>
    <property type="evidence" value="ECO:0007669"/>
    <property type="project" value="UniProtKB-ARBA"/>
</dbReference>
<reference evidence="1" key="1">
    <citation type="submission" date="2023-05" db="EMBL/GenBank/DDBJ databases">
        <authorList>
            <person name="Zhang X."/>
        </authorList>
    </citation>
    <scope>NUCLEOTIDE SEQUENCE</scope>
    <source>
        <strain evidence="1">YF14B1</strain>
    </source>
</reference>
<dbReference type="PROSITE" id="PS00307">
    <property type="entry name" value="LECTIN_LEGUME_BETA"/>
    <property type="match status" value="1"/>
</dbReference>
<dbReference type="EMBL" id="JASJOS010000003">
    <property type="protein sequence ID" value="MDJ1480496.1"/>
    <property type="molecule type" value="Genomic_DNA"/>
</dbReference>
<dbReference type="Pfam" id="PF18483">
    <property type="entry name" value="Lectin_L-type_dom"/>
    <property type="match status" value="1"/>
</dbReference>
<dbReference type="GO" id="GO:0004553">
    <property type="term" value="F:hydrolase activity, hydrolyzing O-glycosyl compounds"/>
    <property type="evidence" value="ECO:0007669"/>
    <property type="project" value="UniProtKB-ARBA"/>
</dbReference>
<sequence length="283" mass="31861">MRVPLLLLAGMVVAVGSAQSPFKLMGDAAPMDGGCIQLTPDVPYSEGLAYSTQKLNLNTYFEIQFDIYLGTKEEGADGITFVVHNDPNQYQAFGTWGECMGYGRWSKDYVAGNYISPSVAVEFDTYYNARQNDPYCDHAAYLENGTNFHTQYWNNNMDNYNLEDGKLHDFRFRWNPEKQLITVFLDGHIVYSGKKDLIHEVFKGATQVIWGFTASTGRASNLQYFCLKQIAVYKIPSRTVKPVKPAIPNLTLQTAPKMDHNQAAISEVTSVQTPRLDQVPLLR</sequence>
<dbReference type="PANTHER" id="PTHR12223">
    <property type="entry name" value="VESICULAR MANNOSE-BINDING LECTIN"/>
    <property type="match status" value="1"/>
</dbReference>
<evidence type="ECO:0000313" key="1">
    <source>
        <dbReference type="EMBL" id="MDJ1480496.1"/>
    </source>
</evidence>
<proteinExistence type="predicted"/>
<dbReference type="InterPro" id="IPR019825">
    <property type="entry name" value="Lectin_legB_Mn/Ca_BS"/>
</dbReference>
<dbReference type="AlphaFoldDB" id="A0AAE3U5P7"/>